<feature type="compositionally biased region" description="Basic and acidic residues" evidence="1">
    <location>
        <begin position="24"/>
        <end position="38"/>
    </location>
</feature>
<name>A0A8J3S5N0_PLARO</name>
<proteinExistence type="predicted"/>
<organism evidence="2 3">
    <name type="scientific">Planobispora rosea</name>
    <dbReference type="NCBI Taxonomy" id="35762"/>
    <lineage>
        <taxon>Bacteria</taxon>
        <taxon>Bacillati</taxon>
        <taxon>Actinomycetota</taxon>
        <taxon>Actinomycetes</taxon>
        <taxon>Streptosporangiales</taxon>
        <taxon>Streptosporangiaceae</taxon>
        <taxon>Planobispora</taxon>
    </lineage>
</organism>
<dbReference type="AlphaFoldDB" id="A0A8J3S5N0"/>
<evidence type="ECO:0000313" key="2">
    <source>
        <dbReference type="EMBL" id="GIH85464.1"/>
    </source>
</evidence>
<comment type="caution">
    <text evidence="2">The sequence shown here is derived from an EMBL/GenBank/DDBJ whole genome shotgun (WGS) entry which is preliminary data.</text>
</comment>
<dbReference type="EMBL" id="BOOI01000035">
    <property type="protein sequence ID" value="GIH85464.1"/>
    <property type="molecule type" value="Genomic_DNA"/>
</dbReference>
<reference evidence="2" key="1">
    <citation type="submission" date="2021-01" db="EMBL/GenBank/DDBJ databases">
        <title>Whole genome shotgun sequence of Planobispora rosea NBRC 15558.</title>
        <authorList>
            <person name="Komaki H."/>
            <person name="Tamura T."/>
        </authorList>
    </citation>
    <scope>NUCLEOTIDE SEQUENCE</scope>
    <source>
        <strain evidence="2">NBRC 15558</strain>
    </source>
</reference>
<accession>A0A8J3S5N0</accession>
<gene>
    <name evidence="2" type="ORF">Pro02_38720</name>
</gene>
<dbReference type="Proteomes" id="UP000655044">
    <property type="component" value="Unassembled WGS sequence"/>
</dbReference>
<evidence type="ECO:0000313" key="3">
    <source>
        <dbReference type="Proteomes" id="UP000655044"/>
    </source>
</evidence>
<keyword evidence="3" id="KW-1185">Reference proteome</keyword>
<sequence length="71" mass="7661">MAALLAEHQGLEAATETEFDDDAVDRRGHAARASEMRKFGGLGQTPPHQLARCAQDPPVDEFVAVHCFSPS</sequence>
<protein>
    <submittedName>
        <fullName evidence="2">Uncharacterized protein</fullName>
    </submittedName>
</protein>
<evidence type="ECO:0000256" key="1">
    <source>
        <dbReference type="SAM" id="MobiDB-lite"/>
    </source>
</evidence>
<feature type="region of interest" description="Disordered" evidence="1">
    <location>
        <begin position="1"/>
        <end position="53"/>
    </location>
</feature>
<dbReference type="RefSeq" id="WP_189242404.1">
    <property type="nucleotide sequence ID" value="NZ_BMQP01000014.1"/>
</dbReference>